<dbReference type="InterPro" id="IPR005119">
    <property type="entry name" value="LysR_subst-bd"/>
</dbReference>
<accession>A0A972SMF4</accession>
<dbReference type="InterPro" id="IPR058163">
    <property type="entry name" value="LysR-type_TF_proteobact-type"/>
</dbReference>
<evidence type="ECO:0000256" key="4">
    <source>
        <dbReference type="ARBA" id="ARBA00023163"/>
    </source>
</evidence>
<dbReference type="Proteomes" id="UP000655523">
    <property type="component" value="Unassembled WGS sequence"/>
</dbReference>
<evidence type="ECO:0000256" key="2">
    <source>
        <dbReference type="ARBA" id="ARBA00023015"/>
    </source>
</evidence>
<name>A0A972SMF4_9BURK</name>
<dbReference type="PANTHER" id="PTHR30537:SF5">
    <property type="entry name" value="HTH-TYPE TRANSCRIPTIONAL ACTIVATOR TTDR-RELATED"/>
    <property type="match status" value="1"/>
</dbReference>
<dbReference type="GO" id="GO:0003700">
    <property type="term" value="F:DNA-binding transcription factor activity"/>
    <property type="evidence" value="ECO:0007669"/>
    <property type="project" value="InterPro"/>
</dbReference>
<feature type="domain" description="HTH lysR-type" evidence="5">
    <location>
        <begin position="1"/>
        <end position="58"/>
    </location>
</feature>
<dbReference type="PANTHER" id="PTHR30537">
    <property type="entry name" value="HTH-TYPE TRANSCRIPTIONAL REGULATOR"/>
    <property type="match status" value="1"/>
</dbReference>
<evidence type="ECO:0000256" key="1">
    <source>
        <dbReference type="ARBA" id="ARBA00009437"/>
    </source>
</evidence>
<dbReference type="Gene3D" id="3.40.190.290">
    <property type="match status" value="1"/>
</dbReference>
<keyword evidence="3" id="KW-0238">DNA-binding</keyword>
<dbReference type="CDD" id="cd08422">
    <property type="entry name" value="PBP2_CrgA_like"/>
    <property type="match status" value="1"/>
</dbReference>
<proteinExistence type="inferred from homology"/>
<organism evidence="6 7">
    <name type="scientific">Paraburkholderia elongata</name>
    <dbReference type="NCBI Taxonomy" id="2675747"/>
    <lineage>
        <taxon>Bacteria</taxon>
        <taxon>Pseudomonadati</taxon>
        <taxon>Pseudomonadota</taxon>
        <taxon>Betaproteobacteria</taxon>
        <taxon>Burkholderiales</taxon>
        <taxon>Burkholderiaceae</taxon>
        <taxon>Paraburkholderia</taxon>
    </lineage>
</organism>
<dbReference type="Pfam" id="PF03466">
    <property type="entry name" value="LysR_substrate"/>
    <property type="match status" value="1"/>
</dbReference>
<evidence type="ECO:0000313" key="6">
    <source>
        <dbReference type="EMBL" id="NPT56595.1"/>
    </source>
</evidence>
<dbReference type="SUPFAM" id="SSF46785">
    <property type="entry name" value="Winged helix' DNA-binding domain"/>
    <property type="match status" value="1"/>
</dbReference>
<dbReference type="AlphaFoldDB" id="A0A972SMF4"/>
<dbReference type="EMBL" id="WOEZ01000095">
    <property type="protein sequence ID" value="NPT56595.1"/>
    <property type="molecule type" value="Genomic_DNA"/>
</dbReference>
<protein>
    <submittedName>
        <fullName evidence="6">LysR family transcriptional regulator</fullName>
    </submittedName>
</protein>
<comment type="similarity">
    <text evidence="1">Belongs to the LysR transcriptional regulatory family.</text>
</comment>
<dbReference type="GO" id="GO:0006351">
    <property type="term" value="P:DNA-templated transcription"/>
    <property type="evidence" value="ECO:0007669"/>
    <property type="project" value="TreeGrafter"/>
</dbReference>
<dbReference type="Gene3D" id="1.10.10.10">
    <property type="entry name" value="Winged helix-like DNA-binding domain superfamily/Winged helix DNA-binding domain"/>
    <property type="match status" value="1"/>
</dbReference>
<evidence type="ECO:0000256" key="3">
    <source>
        <dbReference type="ARBA" id="ARBA00023125"/>
    </source>
</evidence>
<dbReference type="InterPro" id="IPR000847">
    <property type="entry name" value="LysR_HTH_N"/>
</dbReference>
<dbReference type="Pfam" id="PF00126">
    <property type="entry name" value="HTH_1"/>
    <property type="match status" value="1"/>
</dbReference>
<sequence>MDLNLITLFVEIVECQGLAAAARTLNMSRSNISQRLKVLELETGAQLVRRSARSFELTEAGQMLYASGRRMLDDLDNARASIDTLGHTLTGRIRISAPTGIGRSFVGPKLREFARSHPGISLTITFNNRIEDIIASEIDIALRIERTPPLDYVAREVCSIDWILSASSDYLRRCGPIDHPADLVSKTFIGAPPSQESTIELRNRSDDADAQLIHIQPTLQSADYPFLLDAVLEGMGIGILPTYAVSGPAAQNLQHVLPQYRIVGQLNKLYILTLPNRFPSPAKQALMEYLVKELMEYAESWK</sequence>
<evidence type="ECO:0000259" key="5">
    <source>
        <dbReference type="PROSITE" id="PS50931"/>
    </source>
</evidence>
<keyword evidence="2" id="KW-0805">Transcription regulation</keyword>
<reference evidence="6 7" key="1">
    <citation type="submission" date="2019-11" db="EMBL/GenBank/DDBJ databases">
        <title>Metabolism of dissolved organic matter in forest soils.</title>
        <authorList>
            <person name="Cyle K.T."/>
            <person name="Wilhelm R.C."/>
            <person name="Martinez C.E."/>
        </authorList>
    </citation>
    <scope>NUCLEOTIDE SEQUENCE [LARGE SCALE GENOMIC DNA]</scope>
    <source>
        <strain evidence="6 7">5N</strain>
    </source>
</reference>
<dbReference type="InterPro" id="IPR036388">
    <property type="entry name" value="WH-like_DNA-bd_sf"/>
</dbReference>
<keyword evidence="4" id="KW-0804">Transcription</keyword>
<dbReference type="PROSITE" id="PS50931">
    <property type="entry name" value="HTH_LYSR"/>
    <property type="match status" value="1"/>
</dbReference>
<dbReference type="InterPro" id="IPR036390">
    <property type="entry name" value="WH_DNA-bd_sf"/>
</dbReference>
<dbReference type="GO" id="GO:0043565">
    <property type="term" value="F:sequence-specific DNA binding"/>
    <property type="evidence" value="ECO:0007669"/>
    <property type="project" value="TreeGrafter"/>
</dbReference>
<keyword evidence="7" id="KW-1185">Reference proteome</keyword>
<dbReference type="SUPFAM" id="SSF53850">
    <property type="entry name" value="Periplasmic binding protein-like II"/>
    <property type="match status" value="1"/>
</dbReference>
<dbReference type="RefSeq" id="WP_172167088.1">
    <property type="nucleotide sequence ID" value="NZ_WOEZ01000095.1"/>
</dbReference>
<evidence type="ECO:0000313" key="7">
    <source>
        <dbReference type="Proteomes" id="UP000655523"/>
    </source>
</evidence>
<dbReference type="FunFam" id="1.10.10.10:FF:000001">
    <property type="entry name" value="LysR family transcriptional regulator"/>
    <property type="match status" value="1"/>
</dbReference>
<comment type="caution">
    <text evidence="6">The sequence shown here is derived from an EMBL/GenBank/DDBJ whole genome shotgun (WGS) entry which is preliminary data.</text>
</comment>
<gene>
    <name evidence="6" type="ORF">GNZ13_18880</name>
</gene>